<sequence length="375" mass="40514" precursor="true">MLVFRWTLVGCLLAVSLATAADEKKKADPKAKPAAKAPAAKTPPTKVPAKVDDSDPLKGLGVAVDLPAIAPVGKWATLGKVTVSEKLIVVMSLRYGDRCLGPGKKVELKERDDGRSWQCLATEREGAEPVEIAVFRLDQGALQFAWSAGAEQVSNAGSLKNASFEIAVAASKKVVGLRKTMRGKPLALSWDEPTTEYYEIADPPRLDSLRIEIDMPRAEFKSRNVSWRLLLDGPALKASGGVAWAEAIRPPHLLVKIDSSFSKSLKVTATPMFWIADREKPQRLTAKGLTTAITQLNAYEAKLNLARSSLPKGKSANDASKAQYDAITKELAAVRKAGDDLASLQEFVKEIKLGGIQLKVFQEVDGQTTTLLTTK</sequence>
<dbReference type="KEGG" id="aagg:ETAA8_19070"/>
<dbReference type="AlphaFoldDB" id="A0A517Y9B1"/>
<evidence type="ECO:0000256" key="2">
    <source>
        <dbReference type="SAM" id="SignalP"/>
    </source>
</evidence>
<feature type="region of interest" description="Disordered" evidence="1">
    <location>
        <begin position="24"/>
        <end position="53"/>
    </location>
</feature>
<evidence type="ECO:0000313" key="4">
    <source>
        <dbReference type="Proteomes" id="UP000315017"/>
    </source>
</evidence>
<accession>A0A517Y9B1</accession>
<organism evidence="3 4">
    <name type="scientific">Anatilimnocola aggregata</name>
    <dbReference type="NCBI Taxonomy" id="2528021"/>
    <lineage>
        <taxon>Bacteria</taxon>
        <taxon>Pseudomonadati</taxon>
        <taxon>Planctomycetota</taxon>
        <taxon>Planctomycetia</taxon>
        <taxon>Pirellulales</taxon>
        <taxon>Pirellulaceae</taxon>
        <taxon>Anatilimnocola</taxon>
    </lineage>
</organism>
<keyword evidence="2" id="KW-0732">Signal</keyword>
<evidence type="ECO:0000256" key="1">
    <source>
        <dbReference type="SAM" id="MobiDB-lite"/>
    </source>
</evidence>
<feature type="compositionally biased region" description="Low complexity" evidence="1">
    <location>
        <begin position="32"/>
        <end position="48"/>
    </location>
</feature>
<dbReference type="Proteomes" id="UP000315017">
    <property type="component" value="Chromosome"/>
</dbReference>
<name>A0A517Y9B1_9BACT</name>
<feature type="signal peptide" evidence="2">
    <location>
        <begin position="1"/>
        <end position="20"/>
    </location>
</feature>
<feature type="chain" id="PRO_5022090129" evidence="2">
    <location>
        <begin position="21"/>
        <end position="375"/>
    </location>
</feature>
<protein>
    <submittedName>
        <fullName evidence="3">Uncharacterized protein</fullName>
    </submittedName>
</protein>
<keyword evidence="4" id="KW-1185">Reference proteome</keyword>
<proteinExistence type="predicted"/>
<dbReference type="RefSeq" id="WP_145087669.1">
    <property type="nucleotide sequence ID" value="NZ_CP036274.1"/>
</dbReference>
<evidence type="ECO:0000313" key="3">
    <source>
        <dbReference type="EMBL" id="QDU26824.1"/>
    </source>
</evidence>
<reference evidence="3 4" key="1">
    <citation type="submission" date="2019-02" db="EMBL/GenBank/DDBJ databases">
        <title>Deep-cultivation of Planctomycetes and their phenomic and genomic characterization uncovers novel biology.</title>
        <authorList>
            <person name="Wiegand S."/>
            <person name="Jogler M."/>
            <person name="Boedeker C."/>
            <person name="Pinto D."/>
            <person name="Vollmers J."/>
            <person name="Rivas-Marin E."/>
            <person name="Kohn T."/>
            <person name="Peeters S.H."/>
            <person name="Heuer A."/>
            <person name="Rast P."/>
            <person name="Oberbeckmann S."/>
            <person name="Bunk B."/>
            <person name="Jeske O."/>
            <person name="Meyerdierks A."/>
            <person name="Storesund J.E."/>
            <person name="Kallscheuer N."/>
            <person name="Luecker S."/>
            <person name="Lage O.M."/>
            <person name="Pohl T."/>
            <person name="Merkel B.J."/>
            <person name="Hornburger P."/>
            <person name="Mueller R.-W."/>
            <person name="Bruemmer F."/>
            <person name="Labrenz M."/>
            <person name="Spormann A.M."/>
            <person name="Op den Camp H."/>
            <person name="Overmann J."/>
            <person name="Amann R."/>
            <person name="Jetten M.S.M."/>
            <person name="Mascher T."/>
            <person name="Medema M.H."/>
            <person name="Devos D.P."/>
            <person name="Kaster A.-K."/>
            <person name="Ovreas L."/>
            <person name="Rohde M."/>
            <person name="Galperin M.Y."/>
            <person name="Jogler C."/>
        </authorList>
    </citation>
    <scope>NUCLEOTIDE SEQUENCE [LARGE SCALE GENOMIC DNA]</scope>
    <source>
        <strain evidence="3 4">ETA_A8</strain>
    </source>
</reference>
<gene>
    <name evidence="3" type="ORF">ETAA8_19070</name>
</gene>
<dbReference type="EMBL" id="CP036274">
    <property type="protein sequence ID" value="QDU26824.1"/>
    <property type="molecule type" value="Genomic_DNA"/>
</dbReference>